<keyword evidence="1" id="KW-0812">Transmembrane</keyword>
<keyword evidence="1" id="KW-0472">Membrane</keyword>
<reference evidence="2" key="1">
    <citation type="journal article" date="2016" name="Biomed. Res. Int.">
        <title>Resistance of Permafrost and Modern Acinetobacter lwoffii Strains to Heavy Metals and Arsenic Revealed by Genome Analysis.</title>
        <authorList>
            <person name="Mindlin S."/>
            <person name="Petrenko A."/>
            <person name="Kurakov A."/>
            <person name="Beletsky A."/>
            <person name="Mardanov A."/>
            <person name="Petrova M."/>
        </authorList>
    </citation>
    <scope>NUCLEOTIDE SEQUENCE</scope>
    <source>
        <strain evidence="2">ED23-35</strain>
        <plasmid evidence="2">pALWED1.1</plasmid>
    </source>
</reference>
<gene>
    <name evidence="2" type="ORF">BAA96_1p0023</name>
</gene>
<keyword evidence="2" id="KW-0614">Plasmid</keyword>
<evidence type="ECO:0000256" key="1">
    <source>
        <dbReference type="SAM" id="Phobius"/>
    </source>
</evidence>
<name>A0A1P8KGC7_ACILW</name>
<accession>A0A1P8KGC7</accession>
<protein>
    <submittedName>
        <fullName evidence="2">Uncharacterized protein</fullName>
    </submittedName>
</protein>
<organism evidence="2">
    <name type="scientific">Acinetobacter lwoffii</name>
    <dbReference type="NCBI Taxonomy" id="28090"/>
    <lineage>
        <taxon>Bacteria</taxon>
        <taxon>Pseudomonadati</taxon>
        <taxon>Pseudomonadota</taxon>
        <taxon>Gammaproteobacteria</taxon>
        <taxon>Moraxellales</taxon>
        <taxon>Moraxellaceae</taxon>
        <taxon>Acinetobacter</taxon>
    </lineage>
</organism>
<feature type="transmembrane region" description="Helical" evidence="1">
    <location>
        <begin position="12"/>
        <end position="31"/>
    </location>
</feature>
<dbReference type="EMBL" id="KX426227">
    <property type="protein sequence ID" value="APW48730.1"/>
    <property type="molecule type" value="Genomic_DNA"/>
</dbReference>
<feature type="transmembrane region" description="Helical" evidence="1">
    <location>
        <begin position="37"/>
        <end position="55"/>
    </location>
</feature>
<proteinExistence type="predicted"/>
<keyword evidence="1" id="KW-1133">Transmembrane helix</keyword>
<dbReference type="AlphaFoldDB" id="A0A1P8KGC7"/>
<sequence length="152" mass="17803">MPMLEMFQNQTMRYISIAIGVISIFIFLYLLKLGEGLVISLMVAVFICGLSLFKLKNYYEKNNPYINAEHLAWLYGELQEYDQDLFTTVSNLTKSTGRLELSQLKSIRNRYASSMNETQLQALASEHTEESKYRLDQYNYSIYVMDEIINQY</sequence>
<evidence type="ECO:0000313" key="2">
    <source>
        <dbReference type="EMBL" id="APW48730.1"/>
    </source>
</evidence>
<geneLocation type="plasmid" evidence="2">
    <name>pALWED1.1</name>
</geneLocation>